<name>A0A919U2Y2_9CELL</name>
<dbReference type="PROSITE" id="PS51318">
    <property type="entry name" value="TAT"/>
    <property type="match status" value="1"/>
</dbReference>
<evidence type="ECO:0000256" key="2">
    <source>
        <dbReference type="SAM" id="Phobius"/>
    </source>
</evidence>
<organism evidence="4 5">
    <name type="scientific">Cellulomonas chitinilytica</name>
    <dbReference type="NCBI Taxonomy" id="398759"/>
    <lineage>
        <taxon>Bacteria</taxon>
        <taxon>Bacillati</taxon>
        <taxon>Actinomycetota</taxon>
        <taxon>Actinomycetes</taxon>
        <taxon>Micrococcales</taxon>
        <taxon>Cellulomonadaceae</taxon>
        <taxon>Cellulomonas</taxon>
    </lineage>
</organism>
<keyword evidence="2" id="KW-0472">Membrane</keyword>
<reference evidence="4" key="1">
    <citation type="submission" date="2021-01" db="EMBL/GenBank/DDBJ databases">
        <title>Whole genome shotgun sequence of Cellulomonas chitinilytica NBRC 110799.</title>
        <authorList>
            <person name="Komaki H."/>
            <person name="Tamura T."/>
        </authorList>
    </citation>
    <scope>NUCLEOTIDE SEQUENCE</scope>
    <source>
        <strain evidence="4">NBRC 110799</strain>
    </source>
</reference>
<feature type="transmembrane region" description="Helical" evidence="2">
    <location>
        <begin position="233"/>
        <end position="253"/>
    </location>
</feature>
<dbReference type="InterPro" id="IPR012533">
    <property type="entry name" value="YcnI-copper_dom"/>
</dbReference>
<comment type="caution">
    <text evidence="4">The sequence shown here is derived from an EMBL/GenBank/DDBJ whole genome shotgun (WGS) entry which is preliminary data.</text>
</comment>
<gene>
    <name evidence="4" type="ORF">Cch01nite_26460</name>
</gene>
<accession>A0A919U2Y2</accession>
<dbReference type="EMBL" id="BONK01000009">
    <property type="protein sequence ID" value="GIG21922.1"/>
    <property type="molecule type" value="Genomic_DNA"/>
</dbReference>
<dbReference type="InterPro" id="IPR038507">
    <property type="entry name" value="YcnI-like_sf"/>
</dbReference>
<feature type="region of interest" description="Disordered" evidence="1">
    <location>
        <begin position="1"/>
        <end position="24"/>
    </location>
</feature>
<proteinExistence type="predicted"/>
<evidence type="ECO:0000256" key="1">
    <source>
        <dbReference type="SAM" id="MobiDB-lite"/>
    </source>
</evidence>
<feature type="compositionally biased region" description="Low complexity" evidence="1">
    <location>
        <begin position="201"/>
        <end position="227"/>
    </location>
</feature>
<keyword evidence="5" id="KW-1185">Reference proteome</keyword>
<dbReference type="InterPro" id="IPR006311">
    <property type="entry name" value="TAT_signal"/>
</dbReference>
<dbReference type="RefSeq" id="WP_203755465.1">
    <property type="nucleotide sequence ID" value="NZ_BONK01000009.1"/>
</dbReference>
<evidence type="ECO:0000313" key="5">
    <source>
        <dbReference type="Proteomes" id="UP000632740"/>
    </source>
</evidence>
<dbReference type="AlphaFoldDB" id="A0A919U2Y2"/>
<keyword evidence="2" id="KW-1133">Transmembrane helix</keyword>
<dbReference type="Gene3D" id="2.60.40.2230">
    <property type="entry name" value="Uncharacterised protein YcnI-like PF07987, DUF1775"/>
    <property type="match status" value="1"/>
</dbReference>
<feature type="region of interest" description="Disordered" evidence="1">
    <location>
        <begin position="183"/>
        <end position="227"/>
    </location>
</feature>
<protein>
    <recommendedName>
        <fullName evidence="3">YncI copper-binding domain-containing protein</fullName>
    </recommendedName>
</protein>
<keyword evidence="2" id="KW-0812">Transmembrane</keyword>
<dbReference type="CDD" id="cd08545">
    <property type="entry name" value="YcnI_like"/>
    <property type="match status" value="1"/>
</dbReference>
<sequence>MPAHDPRTPAPPPAGPDRPHRSAAPRRAALTVTALTATALAATLTLLPTAAQAHVRVVPESTTAGGWTVLTFRVPTESDTASTTAVTVDLPLDTPLVHVATKQVPGWTATVEEAELPEPVDVHGTTLTRAPAHVTWTADPGSEIAPGQFQELALQVGPLPDAGTELVLPAHQSYSDGTVVDWDDAPVAGGEEPEHPAPVLTTTADQDAPDVAPVAASTGTSSTSAAPDDLGRVLGAAGLGLGVVALVVAVVAARRRGGAA</sequence>
<evidence type="ECO:0000313" key="4">
    <source>
        <dbReference type="EMBL" id="GIG21922.1"/>
    </source>
</evidence>
<dbReference type="Pfam" id="PF07987">
    <property type="entry name" value="DUF1775"/>
    <property type="match status" value="1"/>
</dbReference>
<dbReference type="Proteomes" id="UP000632740">
    <property type="component" value="Unassembled WGS sequence"/>
</dbReference>
<feature type="domain" description="YncI copper-binding" evidence="3">
    <location>
        <begin position="54"/>
        <end position="201"/>
    </location>
</feature>
<evidence type="ECO:0000259" key="3">
    <source>
        <dbReference type="Pfam" id="PF07987"/>
    </source>
</evidence>